<feature type="region of interest" description="Disordered" evidence="4">
    <location>
        <begin position="97"/>
        <end position="159"/>
    </location>
</feature>
<dbReference type="GO" id="GO:0008270">
    <property type="term" value="F:zinc ion binding"/>
    <property type="evidence" value="ECO:0007669"/>
    <property type="project" value="InterPro"/>
</dbReference>
<feature type="region of interest" description="Disordered" evidence="4">
    <location>
        <begin position="1"/>
        <end position="31"/>
    </location>
</feature>
<feature type="compositionally biased region" description="Pro residues" evidence="4">
    <location>
        <begin position="1"/>
        <end position="11"/>
    </location>
</feature>
<dbReference type="GeneID" id="54295120"/>
<sequence>MPSTEQPPLPTPSSTGASDQRPSIPPEHLKPNACVSCQRRKVKCDRTEPCSSCKRYRTHCEFRDPAPRRKRKYSEEDLHAKLDRYESLLNSFGARVDSKPEAASTSGPVSTPSSAFTPLNAARTNGAQTEPVSRSRDAALPVSSPLASAQTAGPGRLVFDKGSSRYIESNLWKGLSDQFKDPKEMLQEPPNGQQSRQVPAPAPGSYQLDEGEFVFGLSQGHPTSLRALHPQSAQIFLLWQAFLDNVNPLTKLLHAPTVQRQILQACSNLEEVSQELEALMFAIYHFAVVSMSPEECQATLGASKSSLLSKFQYATKLSLMRAGFLKSTDLVVLQAYVLYLLAMRQYYDVQTLWSLSGIAIRMAQRIGLHRDGKRLGLPLFDVELRRRLTWQVLPLDARTAEISGANTSVMNRIWDKELPLNVNDSELNPDMKQLPVEHTGPTEMFFCLLRYQFAKTMTTSAFWSHEEFPADKPEVAKASIAEKDRLVDELEQVLEDKFLKHCDASIPLHYLTAIVARCALSVMRLRAHHPRQYSDRGASLPQAEKDLLFSMALRIVELDVLAQSEKALQRFIWQMNAQFQWDGIVVLLSELCQRTSGKDVDKAWFQVNKCFEHHPEITSSHQTNPLHLGVCNLARKAWKIWTGDLKRRACPLPERGTFPALEALVAEDAAPPSRDGASRKSGSSLYQQLNSAADSSSSPLNEPSPMDWALWDELLQGWGLQVPLENAGFLG</sequence>
<dbReference type="SMART" id="SM00066">
    <property type="entry name" value="GAL4"/>
    <property type="match status" value="1"/>
</dbReference>
<dbReference type="PANTHER" id="PTHR31001">
    <property type="entry name" value="UNCHARACTERIZED TRANSCRIPTIONAL REGULATORY PROTEIN"/>
    <property type="match status" value="1"/>
</dbReference>
<dbReference type="Gene3D" id="4.10.240.10">
    <property type="entry name" value="Zn(2)-C6 fungal-type DNA-binding domain"/>
    <property type="match status" value="1"/>
</dbReference>
<dbReference type="GO" id="GO:0000981">
    <property type="term" value="F:DNA-binding transcription factor activity, RNA polymerase II-specific"/>
    <property type="evidence" value="ECO:0007669"/>
    <property type="project" value="InterPro"/>
</dbReference>
<evidence type="ECO:0000313" key="6">
    <source>
        <dbReference type="EMBL" id="KAF2136238.1"/>
    </source>
</evidence>
<evidence type="ECO:0000256" key="1">
    <source>
        <dbReference type="ARBA" id="ARBA00004123"/>
    </source>
</evidence>
<evidence type="ECO:0000313" key="7">
    <source>
        <dbReference type="Proteomes" id="UP000799438"/>
    </source>
</evidence>
<dbReference type="GO" id="GO:0003677">
    <property type="term" value="F:DNA binding"/>
    <property type="evidence" value="ECO:0007669"/>
    <property type="project" value="InterPro"/>
</dbReference>
<keyword evidence="7" id="KW-1185">Reference proteome</keyword>
<dbReference type="CDD" id="cd00067">
    <property type="entry name" value="GAL4"/>
    <property type="match status" value="1"/>
</dbReference>
<gene>
    <name evidence="6" type="ORF">K452DRAFT_237849</name>
</gene>
<reference evidence="6" key="1">
    <citation type="journal article" date="2020" name="Stud. Mycol.">
        <title>101 Dothideomycetes genomes: a test case for predicting lifestyles and emergence of pathogens.</title>
        <authorList>
            <person name="Haridas S."/>
            <person name="Albert R."/>
            <person name="Binder M."/>
            <person name="Bloem J."/>
            <person name="Labutti K."/>
            <person name="Salamov A."/>
            <person name="Andreopoulos B."/>
            <person name="Baker S."/>
            <person name="Barry K."/>
            <person name="Bills G."/>
            <person name="Bluhm B."/>
            <person name="Cannon C."/>
            <person name="Castanera R."/>
            <person name="Culley D."/>
            <person name="Daum C."/>
            <person name="Ezra D."/>
            <person name="Gonzalez J."/>
            <person name="Henrissat B."/>
            <person name="Kuo A."/>
            <person name="Liang C."/>
            <person name="Lipzen A."/>
            <person name="Lutzoni F."/>
            <person name="Magnuson J."/>
            <person name="Mondo S."/>
            <person name="Nolan M."/>
            <person name="Ohm R."/>
            <person name="Pangilinan J."/>
            <person name="Park H.-J."/>
            <person name="Ramirez L."/>
            <person name="Alfaro M."/>
            <person name="Sun H."/>
            <person name="Tritt A."/>
            <person name="Yoshinaga Y."/>
            <person name="Zwiers L.-H."/>
            <person name="Turgeon B."/>
            <person name="Goodwin S."/>
            <person name="Spatafora J."/>
            <person name="Crous P."/>
            <person name="Grigoriev I."/>
        </authorList>
    </citation>
    <scope>NUCLEOTIDE SEQUENCE</scope>
    <source>
        <strain evidence="6">CBS 121167</strain>
    </source>
</reference>
<keyword evidence="2" id="KW-0479">Metal-binding</keyword>
<dbReference type="SUPFAM" id="SSF57701">
    <property type="entry name" value="Zn2/Cys6 DNA-binding domain"/>
    <property type="match status" value="1"/>
</dbReference>
<dbReference type="Proteomes" id="UP000799438">
    <property type="component" value="Unassembled WGS sequence"/>
</dbReference>
<dbReference type="RefSeq" id="XP_033391956.1">
    <property type="nucleotide sequence ID" value="XM_033537624.1"/>
</dbReference>
<dbReference type="PROSITE" id="PS50048">
    <property type="entry name" value="ZN2_CY6_FUNGAL_2"/>
    <property type="match status" value="1"/>
</dbReference>
<evidence type="ECO:0000256" key="3">
    <source>
        <dbReference type="ARBA" id="ARBA00023242"/>
    </source>
</evidence>
<dbReference type="EMBL" id="ML995528">
    <property type="protein sequence ID" value="KAF2136238.1"/>
    <property type="molecule type" value="Genomic_DNA"/>
</dbReference>
<dbReference type="OrthoDB" id="2269373at2759"/>
<evidence type="ECO:0000256" key="2">
    <source>
        <dbReference type="ARBA" id="ARBA00022723"/>
    </source>
</evidence>
<dbReference type="GO" id="GO:0005634">
    <property type="term" value="C:nucleus"/>
    <property type="evidence" value="ECO:0007669"/>
    <property type="project" value="UniProtKB-SubCell"/>
</dbReference>
<feature type="domain" description="Zn(2)-C6 fungal-type" evidence="5">
    <location>
        <begin position="33"/>
        <end position="62"/>
    </location>
</feature>
<dbReference type="InterPro" id="IPR001138">
    <property type="entry name" value="Zn2Cys6_DnaBD"/>
</dbReference>
<evidence type="ECO:0000256" key="4">
    <source>
        <dbReference type="SAM" id="MobiDB-lite"/>
    </source>
</evidence>
<evidence type="ECO:0000259" key="5">
    <source>
        <dbReference type="PROSITE" id="PS50048"/>
    </source>
</evidence>
<proteinExistence type="predicted"/>
<feature type="region of interest" description="Disordered" evidence="4">
    <location>
        <begin position="182"/>
        <end position="203"/>
    </location>
</feature>
<dbReference type="Pfam" id="PF00172">
    <property type="entry name" value="Zn_clus"/>
    <property type="match status" value="1"/>
</dbReference>
<keyword evidence="3" id="KW-0539">Nucleus</keyword>
<dbReference type="PANTHER" id="PTHR31001:SF85">
    <property type="entry name" value="ZN(II)2CYS6 TRANSCRIPTION FACTOR (EUROFUNG)"/>
    <property type="match status" value="1"/>
</dbReference>
<dbReference type="AlphaFoldDB" id="A0A6A6AY94"/>
<feature type="compositionally biased region" description="Low complexity" evidence="4">
    <location>
        <begin position="138"/>
        <end position="149"/>
    </location>
</feature>
<protein>
    <recommendedName>
        <fullName evidence="5">Zn(2)-C6 fungal-type domain-containing protein</fullName>
    </recommendedName>
</protein>
<dbReference type="InterPro" id="IPR007219">
    <property type="entry name" value="XnlR_reg_dom"/>
</dbReference>
<dbReference type="InterPro" id="IPR050613">
    <property type="entry name" value="Sec_Metabolite_Reg"/>
</dbReference>
<dbReference type="CDD" id="cd12148">
    <property type="entry name" value="fungal_TF_MHR"/>
    <property type="match status" value="1"/>
</dbReference>
<accession>A0A6A6AY94</accession>
<feature type="compositionally biased region" description="Polar residues" evidence="4">
    <location>
        <begin position="103"/>
        <end position="132"/>
    </location>
</feature>
<comment type="subcellular location">
    <subcellularLocation>
        <location evidence="1">Nucleus</location>
    </subcellularLocation>
</comment>
<dbReference type="SMART" id="SM00906">
    <property type="entry name" value="Fungal_trans"/>
    <property type="match status" value="1"/>
</dbReference>
<feature type="compositionally biased region" description="Polar residues" evidence="4">
    <location>
        <begin position="12"/>
        <end position="21"/>
    </location>
</feature>
<dbReference type="InterPro" id="IPR036864">
    <property type="entry name" value="Zn2-C6_fun-type_DNA-bd_sf"/>
</dbReference>
<dbReference type="Pfam" id="PF04082">
    <property type="entry name" value="Fungal_trans"/>
    <property type="match status" value="1"/>
</dbReference>
<name>A0A6A6AY94_9PEZI</name>
<organism evidence="6 7">
    <name type="scientific">Aplosporella prunicola CBS 121167</name>
    <dbReference type="NCBI Taxonomy" id="1176127"/>
    <lineage>
        <taxon>Eukaryota</taxon>
        <taxon>Fungi</taxon>
        <taxon>Dikarya</taxon>
        <taxon>Ascomycota</taxon>
        <taxon>Pezizomycotina</taxon>
        <taxon>Dothideomycetes</taxon>
        <taxon>Dothideomycetes incertae sedis</taxon>
        <taxon>Botryosphaeriales</taxon>
        <taxon>Aplosporellaceae</taxon>
        <taxon>Aplosporella</taxon>
    </lineage>
</organism>
<dbReference type="GO" id="GO:0006351">
    <property type="term" value="P:DNA-templated transcription"/>
    <property type="evidence" value="ECO:0007669"/>
    <property type="project" value="InterPro"/>
</dbReference>